<keyword evidence="2" id="KW-1185">Reference proteome</keyword>
<sequence length="170" mass="19395">MRIDLSKLIDGTESKISFDETADIKKIKTKDREIILTSPVKVTGNVFKTNDGLYLSANITYEYSDECARCLKEVKDKVDTSISGRLVEKEQKNKIENDEDETEIFYEGNEVDLDELTINTILLSLPMRVLCNEECRGICPKCGQDLNEVECNCEDDNIDPRFAKLKELLD</sequence>
<dbReference type="PANTHER" id="PTHR34374">
    <property type="entry name" value="LARGE RIBOSOMAL RNA SUBUNIT ACCUMULATION PROTEIN YCED HOMOLOG 1, CHLOROPLASTIC"/>
    <property type="match status" value="1"/>
</dbReference>
<dbReference type="Proteomes" id="UP000284177">
    <property type="component" value="Unassembled WGS sequence"/>
</dbReference>
<evidence type="ECO:0008006" key="3">
    <source>
        <dbReference type="Google" id="ProtNLM"/>
    </source>
</evidence>
<dbReference type="AlphaFoldDB" id="A0A419TA84"/>
<dbReference type="OrthoDB" id="9790372at2"/>
<name>A0A419TA84_9FIRM</name>
<dbReference type="PANTHER" id="PTHR34374:SF1">
    <property type="entry name" value="LARGE RIBOSOMAL RNA SUBUNIT ACCUMULATION PROTEIN YCED HOMOLOG 1, CHLOROPLASTIC"/>
    <property type="match status" value="1"/>
</dbReference>
<gene>
    <name evidence="1" type="ORF">BET03_00750</name>
</gene>
<evidence type="ECO:0000313" key="2">
    <source>
        <dbReference type="Proteomes" id="UP000284177"/>
    </source>
</evidence>
<organism evidence="1 2">
    <name type="scientific">Thermohalobacter berrensis</name>
    <dbReference type="NCBI Taxonomy" id="99594"/>
    <lineage>
        <taxon>Bacteria</taxon>
        <taxon>Bacillati</taxon>
        <taxon>Bacillota</taxon>
        <taxon>Tissierellia</taxon>
        <taxon>Tissierellales</taxon>
        <taxon>Thermohalobacteraceae</taxon>
        <taxon>Thermohalobacter</taxon>
    </lineage>
</organism>
<dbReference type="InterPro" id="IPR003772">
    <property type="entry name" value="YceD"/>
</dbReference>
<dbReference type="EMBL" id="MCIB01000001">
    <property type="protein sequence ID" value="RKD34394.1"/>
    <property type="molecule type" value="Genomic_DNA"/>
</dbReference>
<accession>A0A419TA84</accession>
<proteinExistence type="predicted"/>
<dbReference type="Pfam" id="PF02620">
    <property type="entry name" value="YceD"/>
    <property type="match status" value="1"/>
</dbReference>
<reference evidence="1 2" key="1">
    <citation type="submission" date="2016-08" db="EMBL/GenBank/DDBJ databases">
        <title>Novel Firmicutes and Novel Genomes.</title>
        <authorList>
            <person name="Poppleton D.I."/>
            <person name="Gribaldo S."/>
        </authorList>
    </citation>
    <scope>NUCLEOTIDE SEQUENCE [LARGE SCALE GENOMIC DNA]</scope>
    <source>
        <strain evidence="1 2">CTT3</strain>
    </source>
</reference>
<comment type="caution">
    <text evidence="1">The sequence shown here is derived from an EMBL/GenBank/DDBJ whole genome shotgun (WGS) entry which is preliminary data.</text>
</comment>
<evidence type="ECO:0000313" key="1">
    <source>
        <dbReference type="EMBL" id="RKD34394.1"/>
    </source>
</evidence>
<protein>
    <recommendedName>
        <fullName evidence="3">DNA-binding protein</fullName>
    </recommendedName>
</protein>